<protein>
    <submittedName>
        <fullName evidence="3">Tyrosine-type recombinase/integrase</fullName>
    </submittedName>
</protein>
<evidence type="ECO:0000256" key="1">
    <source>
        <dbReference type="ARBA" id="ARBA00023172"/>
    </source>
</evidence>
<reference evidence="3 4" key="1">
    <citation type="submission" date="2023-03" db="EMBL/GenBank/DDBJ databases">
        <title>Complete genome sequences of several Auritidibacter ignavus strains isolated from ear infections.</title>
        <authorList>
            <person name="Baehr T."/>
            <person name="Baumhoegger A.M."/>
        </authorList>
    </citation>
    <scope>NUCLEOTIDE SEQUENCE [LARGE SCALE GENOMIC DNA]</scope>
    <source>
        <strain evidence="3 4">BABAE-6</strain>
    </source>
</reference>
<dbReference type="AlphaFoldDB" id="A0AAJ6DE73"/>
<dbReference type="InterPro" id="IPR011010">
    <property type="entry name" value="DNA_brk_join_enz"/>
</dbReference>
<dbReference type="SUPFAM" id="SSF56349">
    <property type="entry name" value="DNA breaking-rejoining enzymes"/>
    <property type="match status" value="1"/>
</dbReference>
<dbReference type="Pfam" id="PF00589">
    <property type="entry name" value="Phage_integrase"/>
    <property type="match status" value="1"/>
</dbReference>
<evidence type="ECO:0000313" key="3">
    <source>
        <dbReference type="EMBL" id="WGH92293.1"/>
    </source>
</evidence>
<dbReference type="InterPro" id="IPR002104">
    <property type="entry name" value="Integrase_catalytic"/>
</dbReference>
<feature type="domain" description="Tyr recombinase" evidence="2">
    <location>
        <begin position="1"/>
        <end position="86"/>
    </location>
</feature>
<name>A0AAJ6DE73_9MICC</name>
<proteinExistence type="predicted"/>
<dbReference type="RefSeq" id="WP_279674467.1">
    <property type="nucleotide sequence ID" value="NZ_CP122566.1"/>
</dbReference>
<dbReference type="GO" id="GO:0015074">
    <property type="term" value="P:DNA integration"/>
    <property type="evidence" value="ECO:0007669"/>
    <property type="project" value="InterPro"/>
</dbReference>
<dbReference type="Gene3D" id="1.10.443.10">
    <property type="entry name" value="Intergrase catalytic core"/>
    <property type="match status" value="1"/>
</dbReference>
<evidence type="ECO:0000259" key="2">
    <source>
        <dbReference type="PROSITE" id="PS51898"/>
    </source>
</evidence>
<sequence>MRRGTPHTTNNIRRRLRDVTVRAGMDGVTPHRFRRAVATAINKAAGINLAANLLGHTDTRITQIHYLPREEIVDPSTAAHLEEAFGIAG</sequence>
<organism evidence="3 4">
    <name type="scientific">Auritidibacter ignavus</name>
    <dbReference type="NCBI Taxonomy" id="678932"/>
    <lineage>
        <taxon>Bacteria</taxon>
        <taxon>Bacillati</taxon>
        <taxon>Actinomycetota</taxon>
        <taxon>Actinomycetes</taxon>
        <taxon>Micrococcales</taxon>
        <taxon>Micrococcaceae</taxon>
        <taxon>Auritidibacter</taxon>
    </lineage>
</organism>
<dbReference type="InterPro" id="IPR013762">
    <property type="entry name" value="Integrase-like_cat_sf"/>
</dbReference>
<dbReference type="GO" id="GO:0006310">
    <property type="term" value="P:DNA recombination"/>
    <property type="evidence" value="ECO:0007669"/>
    <property type="project" value="UniProtKB-KW"/>
</dbReference>
<accession>A0AAJ6DE73</accession>
<keyword evidence="4" id="KW-1185">Reference proteome</keyword>
<dbReference type="GO" id="GO:0003677">
    <property type="term" value="F:DNA binding"/>
    <property type="evidence" value="ECO:0007669"/>
    <property type="project" value="InterPro"/>
</dbReference>
<dbReference type="PROSITE" id="PS51898">
    <property type="entry name" value="TYR_RECOMBINASE"/>
    <property type="match status" value="1"/>
</dbReference>
<keyword evidence="1" id="KW-0233">DNA recombination</keyword>
<gene>
    <name evidence="3" type="ORF">QDX21_08145</name>
</gene>
<dbReference type="EMBL" id="CP122566">
    <property type="protein sequence ID" value="WGH92293.1"/>
    <property type="molecule type" value="Genomic_DNA"/>
</dbReference>
<evidence type="ECO:0000313" key="4">
    <source>
        <dbReference type="Proteomes" id="UP001224674"/>
    </source>
</evidence>
<dbReference type="Proteomes" id="UP001224674">
    <property type="component" value="Chromosome"/>
</dbReference>